<dbReference type="Pfam" id="PF07980">
    <property type="entry name" value="SusD_RagB"/>
    <property type="match status" value="1"/>
</dbReference>
<comment type="caution">
    <text evidence="9">The sequence shown here is derived from an EMBL/GenBank/DDBJ whole genome shotgun (WGS) entry which is preliminary data.</text>
</comment>
<dbReference type="SUPFAM" id="SSF48452">
    <property type="entry name" value="TPR-like"/>
    <property type="match status" value="1"/>
</dbReference>
<sequence length="503" mass="55584">MKNLLKITFVTVLALSVTGCADDLLDNSGVSGTSQPTQFITAEQLSEGAKTNLEIPAAFVGGIYAQMIQTGTGGTNLSHDDFGQKGYDIYGDMLCGDMALSVSTYGWYRSDITEFQAPLDFARGRNRMVWRYYFRILRSANTVIQSLGGNDAIPDNPDSQYAMGQAKAMRAHSYFYLTQYFQKEYNASEEILPLYDTPVNTNVAKATAGEIYDLMESDLRDAISLLNGFNRTAKNEINQDIARMLLAYVLGAKGGNDTEVATLTQQVINSGSYTIMPMGDVATTGFNDVNDASWMWGIDITANNGLDLVSWWGQVDAFSYSYAWAGDYKSIDASLYDAIPADDARKAQFFNNPASGRHLQPLFKFFASNQIGGTSQTVTADYVYMRIEEAYLLNAEANARAGNEPAARTSLKTFLANRVPDVSYVDGLSGSQLQNEIYTQTRIELWGEGKSYLAMKRNKATTVRGANHLSFVGEAIPYNDERMQFEIPQLEIQNNPFISSQND</sequence>
<dbReference type="AlphaFoldDB" id="A0A4Q9FEH7"/>
<keyword evidence="5" id="KW-0998">Cell outer membrane</keyword>
<keyword evidence="10" id="KW-1185">Reference proteome</keyword>
<dbReference type="InterPro" id="IPR011990">
    <property type="entry name" value="TPR-like_helical_dom_sf"/>
</dbReference>
<evidence type="ECO:0000256" key="6">
    <source>
        <dbReference type="SAM" id="SignalP"/>
    </source>
</evidence>
<evidence type="ECO:0000313" key="10">
    <source>
        <dbReference type="Proteomes" id="UP000291142"/>
    </source>
</evidence>
<dbReference type="Pfam" id="PF14322">
    <property type="entry name" value="SusD-like_3"/>
    <property type="match status" value="1"/>
</dbReference>
<evidence type="ECO:0000259" key="7">
    <source>
        <dbReference type="Pfam" id="PF07980"/>
    </source>
</evidence>
<evidence type="ECO:0000256" key="2">
    <source>
        <dbReference type="ARBA" id="ARBA00006275"/>
    </source>
</evidence>
<keyword evidence="3 6" id="KW-0732">Signal</keyword>
<evidence type="ECO:0000259" key="8">
    <source>
        <dbReference type="Pfam" id="PF14322"/>
    </source>
</evidence>
<protein>
    <submittedName>
        <fullName evidence="9">RagB/SusD family nutrient uptake outer membrane protein</fullName>
    </submittedName>
</protein>
<dbReference type="PROSITE" id="PS51257">
    <property type="entry name" value="PROKAR_LIPOPROTEIN"/>
    <property type="match status" value="1"/>
</dbReference>
<feature type="domain" description="RagB/SusD" evidence="7">
    <location>
        <begin position="354"/>
        <end position="470"/>
    </location>
</feature>
<dbReference type="RefSeq" id="WP_130965038.1">
    <property type="nucleotide sequence ID" value="NZ_SIRT01000012.1"/>
</dbReference>
<organism evidence="9 10">
    <name type="scientific">Hyunsoonleella flava</name>
    <dbReference type="NCBI Taxonomy" id="2527939"/>
    <lineage>
        <taxon>Bacteria</taxon>
        <taxon>Pseudomonadati</taxon>
        <taxon>Bacteroidota</taxon>
        <taxon>Flavobacteriia</taxon>
        <taxon>Flavobacteriales</taxon>
        <taxon>Flavobacteriaceae</taxon>
    </lineage>
</organism>
<evidence type="ECO:0000313" key="9">
    <source>
        <dbReference type="EMBL" id="TBN01363.1"/>
    </source>
</evidence>
<dbReference type="InterPro" id="IPR012944">
    <property type="entry name" value="SusD_RagB_dom"/>
</dbReference>
<dbReference type="EMBL" id="SIRT01000012">
    <property type="protein sequence ID" value="TBN01363.1"/>
    <property type="molecule type" value="Genomic_DNA"/>
</dbReference>
<dbReference type="GO" id="GO:0009279">
    <property type="term" value="C:cell outer membrane"/>
    <property type="evidence" value="ECO:0007669"/>
    <property type="project" value="UniProtKB-SubCell"/>
</dbReference>
<evidence type="ECO:0000256" key="4">
    <source>
        <dbReference type="ARBA" id="ARBA00023136"/>
    </source>
</evidence>
<accession>A0A4Q9FEH7</accession>
<reference evidence="9 10" key="1">
    <citation type="submission" date="2019-02" db="EMBL/GenBank/DDBJ databases">
        <title>Hyunsoonleella sp., isolated from marine sediment.</title>
        <authorList>
            <person name="Liu B.-T."/>
        </authorList>
    </citation>
    <scope>NUCLEOTIDE SEQUENCE [LARGE SCALE GENOMIC DNA]</scope>
    <source>
        <strain evidence="9 10">T58</strain>
    </source>
</reference>
<dbReference type="InterPro" id="IPR033985">
    <property type="entry name" value="SusD-like_N"/>
</dbReference>
<gene>
    <name evidence="9" type="ORF">EYD45_13235</name>
</gene>
<evidence type="ECO:0000256" key="3">
    <source>
        <dbReference type="ARBA" id="ARBA00022729"/>
    </source>
</evidence>
<proteinExistence type="inferred from homology"/>
<evidence type="ECO:0000256" key="5">
    <source>
        <dbReference type="ARBA" id="ARBA00023237"/>
    </source>
</evidence>
<keyword evidence="4" id="KW-0472">Membrane</keyword>
<comment type="similarity">
    <text evidence="2">Belongs to the SusD family.</text>
</comment>
<dbReference type="OrthoDB" id="1100079at2"/>
<feature type="signal peptide" evidence="6">
    <location>
        <begin position="1"/>
        <end position="21"/>
    </location>
</feature>
<evidence type="ECO:0000256" key="1">
    <source>
        <dbReference type="ARBA" id="ARBA00004442"/>
    </source>
</evidence>
<comment type="subcellular location">
    <subcellularLocation>
        <location evidence="1">Cell outer membrane</location>
    </subcellularLocation>
</comment>
<name>A0A4Q9FEH7_9FLAO</name>
<feature type="domain" description="SusD-like N-terminal" evidence="8">
    <location>
        <begin position="119"/>
        <end position="227"/>
    </location>
</feature>
<dbReference type="Gene3D" id="1.25.40.390">
    <property type="match status" value="1"/>
</dbReference>
<feature type="chain" id="PRO_5020769606" evidence="6">
    <location>
        <begin position="22"/>
        <end position="503"/>
    </location>
</feature>
<dbReference type="Proteomes" id="UP000291142">
    <property type="component" value="Unassembled WGS sequence"/>
</dbReference>